<evidence type="ECO:0000256" key="4">
    <source>
        <dbReference type="SAM" id="MobiDB-lite"/>
    </source>
</evidence>
<dbReference type="SUPFAM" id="SSF46785">
    <property type="entry name" value="Winged helix' DNA-binding domain"/>
    <property type="match status" value="1"/>
</dbReference>
<evidence type="ECO:0008006" key="10">
    <source>
        <dbReference type="Google" id="ProtNLM"/>
    </source>
</evidence>
<dbReference type="GO" id="GO:0000981">
    <property type="term" value="F:DNA-binding transcription factor activity, RNA polymerase II-specific"/>
    <property type="evidence" value="ECO:0007669"/>
    <property type="project" value="TreeGrafter"/>
</dbReference>
<dbReference type="InterPro" id="IPR000418">
    <property type="entry name" value="Ets_dom"/>
</dbReference>
<dbReference type="FunFam" id="1.10.150.50:FF:000014">
    <property type="entry name" value="Protein c-ets-1 isoform 1"/>
    <property type="match status" value="1"/>
</dbReference>
<feature type="domain" description="ETS" evidence="6">
    <location>
        <begin position="549"/>
        <end position="629"/>
    </location>
</feature>
<keyword evidence="2 3" id="KW-0238">DNA-binding</keyword>
<feature type="compositionally biased region" description="Polar residues" evidence="4">
    <location>
        <begin position="285"/>
        <end position="294"/>
    </location>
</feature>
<dbReference type="Gene3D" id="1.10.150.50">
    <property type="entry name" value="Transcription Factor, Ets-1"/>
    <property type="match status" value="1"/>
</dbReference>
<evidence type="ECO:0000313" key="9">
    <source>
        <dbReference type="Proteomes" id="UP000014500"/>
    </source>
</evidence>
<dbReference type="STRING" id="126957.T1J9J7"/>
<dbReference type="EnsemblMetazoa" id="SMAR010394-RA">
    <property type="protein sequence ID" value="SMAR010394-PA"/>
    <property type="gene ID" value="SMAR010394"/>
</dbReference>
<dbReference type="PROSITE" id="PS51433">
    <property type="entry name" value="PNT"/>
    <property type="match status" value="1"/>
</dbReference>
<dbReference type="InterPro" id="IPR013761">
    <property type="entry name" value="SAM/pointed_sf"/>
</dbReference>
<dbReference type="PROSITE" id="PS00346">
    <property type="entry name" value="ETS_DOMAIN_2"/>
    <property type="match status" value="1"/>
</dbReference>
<dbReference type="FunFam" id="1.10.10.10:FF:000097">
    <property type="entry name" value="Protein c-ets-1 isoform 1"/>
    <property type="match status" value="1"/>
</dbReference>
<feature type="transmembrane region" description="Helical" evidence="5">
    <location>
        <begin position="99"/>
        <end position="123"/>
    </location>
</feature>
<dbReference type="GO" id="GO:0005634">
    <property type="term" value="C:nucleus"/>
    <property type="evidence" value="ECO:0007669"/>
    <property type="project" value="UniProtKB-SubCell"/>
</dbReference>
<dbReference type="eggNOG" id="KOG3806">
    <property type="taxonomic scope" value="Eukaryota"/>
</dbReference>
<organism evidence="8 9">
    <name type="scientific">Strigamia maritima</name>
    <name type="common">European centipede</name>
    <name type="synonym">Geophilus maritimus</name>
    <dbReference type="NCBI Taxonomy" id="126957"/>
    <lineage>
        <taxon>Eukaryota</taxon>
        <taxon>Metazoa</taxon>
        <taxon>Ecdysozoa</taxon>
        <taxon>Arthropoda</taxon>
        <taxon>Myriapoda</taxon>
        <taxon>Chilopoda</taxon>
        <taxon>Pleurostigmophora</taxon>
        <taxon>Geophilomorpha</taxon>
        <taxon>Linotaeniidae</taxon>
        <taxon>Strigamia</taxon>
    </lineage>
</organism>
<protein>
    <recommendedName>
        <fullName evidence="10">ETS domain-containing protein</fullName>
    </recommendedName>
</protein>
<dbReference type="InterPro" id="IPR046328">
    <property type="entry name" value="ETS_fam"/>
</dbReference>
<dbReference type="OMA" id="DPWMTCG"/>
<dbReference type="GO" id="GO:0030154">
    <property type="term" value="P:cell differentiation"/>
    <property type="evidence" value="ECO:0007669"/>
    <property type="project" value="TreeGrafter"/>
</dbReference>
<evidence type="ECO:0000256" key="1">
    <source>
        <dbReference type="ARBA" id="ARBA00005562"/>
    </source>
</evidence>
<comment type="subcellular location">
    <subcellularLocation>
        <location evidence="3">Nucleus</location>
    </subcellularLocation>
</comment>
<dbReference type="PRINTS" id="PR00454">
    <property type="entry name" value="ETSDOMAIN"/>
</dbReference>
<dbReference type="Pfam" id="PF00178">
    <property type="entry name" value="Ets"/>
    <property type="match status" value="1"/>
</dbReference>
<keyword evidence="5" id="KW-0472">Membrane</keyword>
<dbReference type="InterPro" id="IPR036388">
    <property type="entry name" value="WH-like_DNA-bd_sf"/>
</dbReference>
<dbReference type="CDD" id="cd08533">
    <property type="entry name" value="SAM_PNT-ETS-1_2"/>
    <property type="match status" value="1"/>
</dbReference>
<accession>T1J9J7</accession>
<name>T1J9J7_STRMM</name>
<evidence type="ECO:0000259" key="6">
    <source>
        <dbReference type="PROSITE" id="PS50061"/>
    </source>
</evidence>
<keyword evidence="5" id="KW-1133">Transmembrane helix</keyword>
<comment type="similarity">
    <text evidence="1 3">Belongs to the ETS family.</text>
</comment>
<dbReference type="PANTHER" id="PTHR11849:SF289">
    <property type="entry name" value="ETS-LIKE PROTEIN POINTED"/>
    <property type="match status" value="1"/>
</dbReference>
<dbReference type="SUPFAM" id="SSF47769">
    <property type="entry name" value="SAM/Pointed domain"/>
    <property type="match status" value="1"/>
</dbReference>
<feature type="region of interest" description="Disordered" evidence="4">
    <location>
        <begin position="284"/>
        <end position="344"/>
    </location>
</feature>
<evidence type="ECO:0000256" key="2">
    <source>
        <dbReference type="ARBA" id="ARBA00023125"/>
    </source>
</evidence>
<dbReference type="HOGENOM" id="CLU_021277_1_0_1"/>
<keyword evidence="9" id="KW-1185">Reference proteome</keyword>
<keyword evidence="5" id="KW-0812">Transmembrane</keyword>
<dbReference type="InterPro" id="IPR036390">
    <property type="entry name" value="WH_DNA-bd_sf"/>
</dbReference>
<evidence type="ECO:0000256" key="3">
    <source>
        <dbReference type="RuleBase" id="RU004019"/>
    </source>
</evidence>
<dbReference type="PROSITE" id="PS00345">
    <property type="entry name" value="ETS_DOMAIN_1"/>
    <property type="match status" value="1"/>
</dbReference>
<evidence type="ECO:0000313" key="8">
    <source>
        <dbReference type="EnsemblMetazoa" id="SMAR010394-PA"/>
    </source>
</evidence>
<dbReference type="Proteomes" id="UP000014500">
    <property type="component" value="Unassembled WGS sequence"/>
</dbReference>
<dbReference type="SMART" id="SM00251">
    <property type="entry name" value="SAM_PNT"/>
    <property type="match status" value="1"/>
</dbReference>
<dbReference type="AlphaFoldDB" id="T1J9J7"/>
<feature type="domain" description="PNT" evidence="7">
    <location>
        <begin position="156"/>
        <end position="241"/>
    </location>
</feature>
<keyword evidence="3" id="KW-0539">Nucleus</keyword>
<dbReference type="InterPro" id="IPR003118">
    <property type="entry name" value="Pointed_dom"/>
</dbReference>
<reference evidence="8" key="2">
    <citation type="submission" date="2015-02" db="UniProtKB">
        <authorList>
            <consortium name="EnsemblMetazoa"/>
        </authorList>
    </citation>
    <scope>IDENTIFICATION</scope>
</reference>
<dbReference type="PANTHER" id="PTHR11849">
    <property type="entry name" value="ETS"/>
    <property type="match status" value="1"/>
</dbReference>
<dbReference type="EMBL" id="JH431975">
    <property type="status" value="NOT_ANNOTATED_CDS"/>
    <property type="molecule type" value="Genomic_DNA"/>
</dbReference>
<feature type="compositionally biased region" description="Low complexity" evidence="4">
    <location>
        <begin position="295"/>
        <end position="326"/>
    </location>
</feature>
<evidence type="ECO:0000259" key="7">
    <source>
        <dbReference type="PROSITE" id="PS51433"/>
    </source>
</evidence>
<sequence length="657" mass="73691">MVAVLSLSKSLNECMNGVLGCPVSLPSHWLRAAGPLKRDQWRFLKWLEKGAVDGSLQVDLPRLSSHRSWSGVGPSVTGAEALADPANARPSASRCGRDFWLLLILVLVSVVFVLWLMLVMTGWKMGIKSHSRKDIPAQVPPLTPGTNQKMTQALTASFSSWEKERERLTMPKDPRLWTEQDVTSWLCWVIREFSLEGVNLQHFVMKGKDMCALGKEAFLDRAPPFMGDILWEHLDILQKDVERERAYLENVPANFYESMCMREFTEFLEHGYPLPDQKVTPVMSAATTNGSGTPSNNHQQQQQQSANNATNSSTNSNNNNANSHSQPYMEDCPLDSPSTTVELRKYSSPTTPVNFSIKAPLPAAHPIKRPQGGYNASHIGAESMQTLGEMNHEEQGGGGGFNLHNYDDSHDYHSLEASSAHNGYLDNSPEFYSMMPESKYQPQYHNKAFPRGRYPPHEAAFPDAFNTAYEQPFQTVPSSVPTPESWSHQGEIGGNPLGPPQHPHAIHPGFLAHHRDAHTPLSTHLSSSGESKPVIQAAVLAGYSGSGPIQLWQFLLELLTDKSCQSFISWTGDGWEFKLTDPDEVARRWGVRKNKPKMNYEKLSRGLRYYYDKNIIHKTTGKRYVYRFVCDLQSLLGYTPEELHAMVDLKPEKKDDD</sequence>
<evidence type="ECO:0000256" key="5">
    <source>
        <dbReference type="SAM" id="Phobius"/>
    </source>
</evidence>
<dbReference type="PhylomeDB" id="T1J9J7"/>
<proteinExistence type="inferred from homology"/>
<dbReference type="GO" id="GO:0043565">
    <property type="term" value="F:sequence-specific DNA binding"/>
    <property type="evidence" value="ECO:0007669"/>
    <property type="project" value="InterPro"/>
</dbReference>
<dbReference type="Gene3D" id="1.10.10.10">
    <property type="entry name" value="Winged helix-like DNA-binding domain superfamily/Winged helix DNA-binding domain"/>
    <property type="match status" value="1"/>
</dbReference>
<reference evidence="9" key="1">
    <citation type="submission" date="2011-05" db="EMBL/GenBank/DDBJ databases">
        <authorList>
            <person name="Richards S.R."/>
            <person name="Qu J."/>
            <person name="Jiang H."/>
            <person name="Jhangiani S.N."/>
            <person name="Agravi P."/>
            <person name="Goodspeed R."/>
            <person name="Gross S."/>
            <person name="Mandapat C."/>
            <person name="Jackson L."/>
            <person name="Mathew T."/>
            <person name="Pu L."/>
            <person name="Thornton R."/>
            <person name="Saada N."/>
            <person name="Wilczek-Boney K.B."/>
            <person name="Lee S."/>
            <person name="Kovar C."/>
            <person name="Wu Y."/>
            <person name="Scherer S.E."/>
            <person name="Worley K.C."/>
            <person name="Muzny D.M."/>
            <person name="Gibbs R."/>
        </authorList>
    </citation>
    <scope>NUCLEOTIDE SEQUENCE</scope>
    <source>
        <strain evidence="9">Brora</strain>
    </source>
</reference>
<dbReference type="SMART" id="SM00413">
    <property type="entry name" value="ETS"/>
    <property type="match status" value="1"/>
</dbReference>
<dbReference type="PROSITE" id="PS50061">
    <property type="entry name" value="ETS_DOMAIN_3"/>
    <property type="match status" value="1"/>
</dbReference>
<dbReference type="Pfam" id="PF02198">
    <property type="entry name" value="SAM_PNT"/>
    <property type="match status" value="1"/>
</dbReference>